<accession>A0ABW4F5Y9</accession>
<reference evidence="5" key="1">
    <citation type="journal article" date="2019" name="Int. J. Syst. Evol. Microbiol.">
        <title>The Global Catalogue of Microorganisms (GCM) 10K type strain sequencing project: providing services to taxonomists for standard genome sequencing and annotation.</title>
        <authorList>
            <consortium name="The Broad Institute Genomics Platform"/>
            <consortium name="The Broad Institute Genome Sequencing Center for Infectious Disease"/>
            <person name="Wu L."/>
            <person name="Ma J."/>
        </authorList>
    </citation>
    <scope>NUCLEOTIDE SEQUENCE [LARGE SCALE GENOMIC DNA]</scope>
    <source>
        <strain evidence="5">CCM 7043</strain>
    </source>
</reference>
<feature type="domain" description="Flavin reductase like" evidence="3">
    <location>
        <begin position="27"/>
        <end position="170"/>
    </location>
</feature>
<keyword evidence="5" id="KW-1185">Reference proteome</keyword>
<sequence length="180" mass="19274">MSATVGSADTVDATDPVVDGAAMRDVLGHFASGVVVVTANGPSGPIGFTCQSFTSLSLDPPLVSFAPSRTSSTWPRIRDAGTFCVNILAADQQHHSAGFARSHVDKFAGVRWRPGRSGAPILEGVCAWVHCRLHSEHDGGDHTIVVGRVLELAADHARRPLLYHRGNYGFVLPRPREEVR</sequence>
<dbReference type="InterPro" id="IPR002563">
    <property type="entry name" value="Flavin_Rdtase-like_dom"/>
</dbReference>
<protein>
    <submittedName>
        <fullName evidence="4">Flavin reductase family protein</fullName>
        <ecNumber evidence="4">1.-.-.-</ecNumber>
    </submittedName>
</protein>
<name>A0ABW4F5Y9_9PSEU</name>
<dbReference type="InterPro" id="IPR012349">
    <property type="entry name" value="Split_barrel_FMN-bd"/>
</dbReference>
<dbReference type="PANTHER" id="PTHR30466:SF11">
    <property type="entry name" value="FLAVIN-DEPENDENT MONOOXYGENASE, REDUCTASE SUBUNIT HSAB"/>
    <property type="match status" value="1"/>
</dbReference>
<dbReference type="InterPro" id="IPR050268">
    <property type="entry name" value="NADH-dep_flavin_reductase"/>
</dbReference>
<comment type="similarity">
    <text evidence="1">Belongs to the non-flavoprotein flavin reductase family.</text>
</comment>
<dbReference type="RefSeq" id="WP_344728198.1">
    <property type="nucleotide sequence ID" value="NZ_BAAAUS010000049.1"/>
</dbReference>
<dbReference type="GO" id="GO:0016491">
    <property type="term" value="F:oxidoreductase activity"/>
    <property type="evidence" value="ECO:0007669"/>
    <property type="project" value="UniProtKB-KW"/>
</dbReference>
<dbReference type="Gene3D" id="2.30.110.10">
    <property type="entry name" value="Electron Transport, Fmn-binding Protein, Chain A"/>
    <property type="match status" value="1"/>
</dbReference>
<organism evidence="4 5">
    <name type="scientific">Pseudonocardia yunnanensis</name>
    <dbReference type="NCBI Taxonomy" id="58107"/>
    <lineage>
        <taxon>Bacteria</taxon>
        <taxon>Bacillati</taxon>
        <taxon>Actinomycetota</taxon>
        <taxon>Actinomycetes</taxon>
        <taxon>Pseudonocardiales</taxon>
        <taxon>Pseudonocardiaceae</taxon>
        <taxon>Pseudonocardia</taxon>
    </lineage>
</organism>
<dbReference type="EC" id="1.-.-.-" evidence="4"/>
<dbReference type="EMBL" id="JBHUCO010000047">
    <property type="protein sequence ID" value="MFD1522702.1"/>
    <property type="molecule type" value="Genomic_DNA"/>
</dbReference>
<proteinExistence type="inferred from homology"/>
<dbReference type="SMART" id="SM00903">
    <property type="entry name" value="Flavin_Reduct"/>
    <property type="match status" value="1"/>
</dbReference>
<keyword evidence="2 4" id="KW-0560">Oxidoreductase</keyword>
<evidence type="ECO:0000259" key="3">
    <source>
        <dbReference type="SMART" id="SM00903"/>
    </source>
</evidence>
<dbReference type="SUPFAM" id="SSF50475">
    <property type="entry name" value="FMN-binding split barrel"/>
    <property type="match status" value="1"/>
</dbReference>
<dbReference type="Proteomes" id="UP001597114">
    <property type="component" value="Unassembled WGS sequence"/>
</dbReference>
<evidence type="ECO:0000313" key="5">
    <source>
        <dbReference type="Proteomes" id="UP001597114"/>
    </source>
</evidence>
<dbReference type="Pfam" id="PF01613">
    <property type="entry name" value="Flavin_Reduct"/>
    <property type="match status" value="1"/>
</dbReference>
<comment type="caution">
    <text evidence="4">The sequence shown here is derived from an EMBL/GenBank/DDBJ whole genome shotgun (WGS) entry which is preliminary data.</text>
</comment>
<evidence type="ECO:0000313" key="4">
    <source>
        <dbReference type="EMBL" id="MFD1522702.1"/>
    </source>
</evidence>
<dbReference type="PANTHER" id="PTHR30466">
    <property type="entry name" value="FLAVIN REDUCTASE"/>
    <property type="match status" value="1"/>
</dbReference>
<gene>
    <name evidence="4" type="ORF">ACFSJD_34775</name>
</gene>
<evidence type="ECO:0000256" key="2">
    <source>
        <dbReference type="ARBA" id="ARBA00023002"/>
    </source>
</evidence>
<evidence type="ECO:0000256" key="1">
    <source>
        <dbReference type="ARBA" id="ARBA00008898"/>
    </source>
</evidence>